<organism evidence="3 4">
    <name type="scientific">Prymnesium parvum</name>
    <name type="common">Toxic golden alga</name>
    <dbReference type="NCBI Taxonomy" id="97485"/>
    <lineage>
        <taxon>Eukaryota</taxon>
        <taxon>Haptista</taxon>
        <taxon>Haptophyta</taxon>
        <taxon>Prymnesiophyceae</taxon>
        <taxon>Prymnesiales</taxon>
        <taxon>Prymnesiaceae</taxon>
        <taxon>Prymnesium</taxon>
    </lineage>
</organism>
<evidence type="ECO:0008006" key="5">
    <source>
        <dbReference type="Google" id="ProtNLM"/>
    </source>
</evidence>
<comment type="caution">
    <text evidence="3">The sequence shown here is derived from an EMBL/GenBank/DDBJ whole genome shotgun (WGS) entry which is preliminary data.</text>
</comment>
<dbReference type="SUPFAM" id="SSF53098">
    <property type="entry name" value="Ribonuclease H-like"/>
    <property type="match status" value="1"/>
</dbReference>
<evidence type="ECO:0000259" key="1">
    <source>
        <dbReference type="Pfam" id="PF04937"/>
    </source>
</evidence>
<dbReference type="PANTHER" id="PTHR32166:SF123">
    <property type="entry name" value="BED-TYPE DOMAIN-CONTAINING PROTEIN"/>
    <property type="match status" value="1"/>
</dbReference>
<keyword evidence="4" id="KW-1185">Reference proteome</keyword>
<dbReference type="GO" id="GO:0046983">
    <property type="term" value="F:protein dimerization activity"/>
    <property type="evidence" value="ECO:0007669"/>
    <property type="project" value="InterPro"/>
</dbReference>
<dbReference type="InterPro" id="IPR008906">
    <property type="entry name" value="HATC_C_dom"/>
</dbReference>
<gene>
    <name evidence="3" type="ORF">AB1Y20_005319</name>
</gene>
<proteinExistence type="predicted"/>
<dbReference type="AlphaFoldDB" id="A0AB34J5W0"/>
<dbReference type="Pfam" id="PF04937">
    <property type="entry name" value="DUF659"/>
    <property type="match status" value="1"/>
</dbReference>
<name>A0AB34J5W0_PRYPA</name>
<evidence type="ECO:0000313" key="4">
    <source>
        <dbReference type="Proteomes" id="UP001515480"/>
    </source>
</evidence>
<dbReference type="Pfam" id="PF05699">
    <property type="entry name" value="Dimer_Tnp_hAT"/>
    <property type="match status" value="1"/>
</dbReference>
<protein>
    <recommendedName>
        <fullName evidence="5">BED-type domain-containing protein</fullName>
    </recommendedName>
</protein>
<feature type="domain" description="HAT C-terminal dimerisation" evidence="2">
    <location>
        <begin position="615"/>
        <end position="690"/>
    </location>
</feature>
<evidence type="ECO:0000313" key="3">
    <source>
        <dbReference type="EMBL" id="KAL1512045.1"/>
    </source>
</evidence>
<dbReference type="PANTHER" id="PTHR32166">
    <property type="entry name" value="OSJNBA0013A04.12 PROTEIN"/>
    <property type="match status" value="1"/>
</dbReference>
<evidence type="ECO:0000259" key="2">
    <source>
        <dbReference type="Pfam" id="PF05699"/>
    </source>
</evidence>
<reference evidence="3 4" key="1">
    <citation type="journal article" date="2024" name="Science">
        <title>Giant polyketide synthase enzymes in the biosynthesis of giant marine polyether toxins.</title>
        <authorList>
            <person name="Fallon T.R."/>
            <person name="Shende V.V."/>
            <person name="Wierzbicki I.H."/>
            <person name="Pendleton A.L."/>
            <person name="Watervoot N.F."/>
            <person name="Auber R.P."/>
            <person name="Gonzalez D.J."/>
            <person name="Wisecaver J.H."/>
            <person name="Moore B.S."/>
        </authorList>
    </citation>
    <scope>NUCLEOTIDE SEQUENCE [LARGE SCALE GENOMIC DNA]</scope>
    <source>
        <strain evidence="3 4">12B1</strain>
    </source>
</reference>
<accession>A0AB34J5W0</accession>
<dbReference type="Proteomes" id="UP001515480">
    <property type="component" value="Unassembled WGS sequence"/>
</dbReference>
<dbReference type="EMBL" id="JBGBPQ010000013">
    <property type="protein sequence ID" value="KAL1512045.1"/>
    <property type="molecule type" value="Genomic_DNA"/>
</dbReference>
<sequence length="728" mass="80528">MINGEPTATPEPAVHGPRVGLAQTCIAESTGAKSRTATGNIPKRVGEIWKQVTVVNEHKTSPSLMCKHCSKTFCGGVTRIKTHIIDQCTNTTEAFLEIKQKILDVARSESAHKRQKTVEDQVDMASMCEDSAVFETTNGVGKSRTLKKGATLSQQSIMASVNSSNSVLIDNAIADLFYGTNIPAEVVEHPLFKRVVEVMKTAPASYKPPTSARLLDDLLISSTQRHRAAEAPMREAFLKEGGTVMSDGWDDIQSNHLVNLLIGTSRGMFFEGTVKFMSTDTEDASAVAKLISDEIKLVGPLKVVQVVTDTCAVMKAAWKLLESEYPWITCTCCAPHVLSLYLKDIGTKIPAVEKVIAKVQKVLKRFWGKTRWARARLREVTTKNHGHEIGLHRAKVTRFAGKVREMGRILRLKGDLQQIVVSPDYTAQKFILHEDTNNEAGDTAALGEVLGANDPVRIILLDEDGFWAPLVDALKVMTPIVKLLRLTDGTAPAMGKILPRMEAIREATSKLTIDWKDAVLDIHDKRWDYLQSPMHFAGTALDPEFLTRDLNQATQNGLIEVAERLALRSEMLKLEANGCKDATSRLNPDSECVQDAVAVAMLQISAYQEKEGVFSKPFVQKSAKQMAPATWWATFGKGQSMIASMAYTILGQPVCASAAERNWSVYGKIKSENRTRLRHHKADKLVYCHEALHMKHKLQKAGYRQAAVKWESDSDTDKNSDDEADLMF</sequence>
<feature type="domain" description="DUF659" evidence="1">
    <location>
        <begin position="209"/>
        <end position="362"/>
    </location>
</feature>
<dbReference type="InterPro" id="IPR012337">
    <property type="entry name" value="RNaseH-like_sf"/>
</dbReference>
<dbReference type="InterPro" id="IPR007021">
    <property type="entry name" value="DUF659"/>
</dbReference>